<keyword evidence="2" id="KW-1185">Reference proteome</keyword>
<reference evidence="2" key="1">
    <citation type="journal article" date="2019" name="Database">
        <title>The radish genome database (RadishGD): an integrated information resource for radish genomics.</title>
        <authorList>
            <person name="Yu H.J."/>
            <person name="Baek S."/>
            <person name="Lee Y.J."/>
            <person name="Cho A."/>
            <person name="Mun J.H."/>
        </authorList>
    </citation>
    <scope>NUCLEOTIDE SEQUENCE [LARGE SCALE GENOMIC DNA]</scope>
    <source>
        <strain evidence="2">cv. WK10039</strain>
    </source>
</reference>
<name>A0A6J0ML77_RAPSA</name>
<proteinExistence type="predicted"/>
<dbReference type="SMART" id="SM00212">
    <property type="entry name" value="UBCc"/>
    <property type="match status" value="1"/>
</dbReference>
<gene>
    <name evidence="3" type="primary">LOC108843987</name>
</gene>
<accession>A0A6J0ML77</accession>
<feature type="domain" description="UBC core" evidence="1">
    <location>
        <begin position="32"/>
        <end position="179"/>
    </location>
</feature>
<dbReference type="GeneID" id="108843987"/>
<evidence type="ECO:0000259" key="1">
    <source>
        <dbReference type="PROSITE" id="PS50127"/>
    </source>
</evidence>
<dbReference type="OrthoDB" id="1030252at2759"/>
<dbReference type="InterPro" id="IPR016135">
    <property type="entry name" value="UBQ-conjugating_enzyme/RWD"/>
</dbReference>
<dbReference type="Proteomes" id="UP000504610">
    <property type="component" value="Chromosome 3"/>
</dbReference>
<evidence type="ECO:0000313" key="2">
    <source>
        <dbReference type="Proteomes" id="UP000504610"/>
    </source>
</evidence>
<dbReference type="AlphaFoldDB" id="A0A6J0ML77"/>
<reference evidence="3" key="2">
    <citation type="submission" date="2025-08" db="UniProtKB">
        <authorList>
            <consortium name="RefSeq"/>
        </authorList>
    </citation>
    <scope>IDENTIFICATION</scope>
    <source>
        <tissue evidence="3">Leaf</tissue>
    </source>
</reference>
<dbReference type="PANTHER" id="PTHR24068">
    <property type="entry name" value="UBIQUITIN-CONJUGATING ENZYME E2"/>
    <property type="match status" value="1"/>
</dbReference>
<evidence type="ECO:0000313" key="3">
    <source>
        <dbReference type="RefSeq" id="XP_018472668.1"/>
    </source>
</evidence>
<sequence>MGLFRSISFRRNTSPAAVSNKHKSKESSVSWCGEKRLLKESQIQDKILKTYVISRLASPANVFRWEANLIGPENCPFENGVFAVSIHIPTKYPFKPPKIVFNTKIFHPNINKKGEISIDILGSQWSPSLRIDLVLLSICLVLSNPVEPFVPGNPAVKVYLQDRNAYEKIARMWTLEYANA</sequence>
<protein>
    <submittedName>
        <fullName evidence="3">SUMO-conjugating enzyme UBC9-like</fullName>
    </submittedName>
</protein>
<dbReference type="PROSITE" id="PS50127">
    <property type="entry name" value="UBC_2"/>
    <property type="match status" value="1"/>
</dbReference>
<dbReference type="SUPFAM" id="SSF54495">
    <property type="entry name" value="UBC-like"/>
    <property type="match status" value="1"/>
</dbReference>
<organism evidence="2 3">
    <name type="scientific">Raphanus sativus</name>
    <name type="common">Radish</name>
    <name type="synonym">Raphanus raphanistrum var. sativus</name>
    <dbReference type="NCBI Taxonomy" id="3726"/>
    <lineage>
        <taxon>Eukaryota</taxon>
        <taxon>Viridiplantae</taxon>
        <taxon>Streptophyta</taxon>
        <taxon>Embryophyta</taxon>
        <taxon>Tracheophyta</taxon>
        <taxon>Spermatophyta</taxon>
        <taxon>Magnoliopsida</taxon>
        <taxon>eudicotyledons</taxon>
        <taxon>Gunneridae</taxon>
        <taxon>Pentapetalae</taxon>
        <taxon>rosids</taxon>
        <taxon>malvids</taxon>
        <taxon>Brassicales</taxon>
        <taxon>Brassicaceae</taxon>
        <taxon>Brassiceae</taxon>
        <taxon>Raphanus</taxon>
    </lineage>
</organism>
<dbReference type="InterPro" id="IPR000608">
    <property type="entry name" value="UBC"/>
</dbReference>
<dbReference type="Gene3D" id="3.10.110.10">
    <property type="entry name" value="Ubiquitin Conjugating Enzyme"/>
    <property type="match status" value="1"/>
</dbReference>
<dbReference type="RefSeq" id="XP_018472668.1">
    <property type="nucleotide sequence ID" value="XM_018617166.2"/>
</dbReference>
<dbReference type="Pfam" id="PF00179">
    <property type="entry name" value="UQ_con"/>
    <property type="match status" value="1"/>
</dbReference>
<dbReference type="KEGG" id="rsz:108843987"/>